<dbReference type="SMART" id="SM00729">
    <property type="entry name" value="Elp3"/>
    <property type="match status" value="1"/>
</dbReference>
<feature type="domain" description="Radical SAM core" evidence="14">
    <location>
        <begin position="96"/>
        <end position="327"/>
    </location>
</feature>
<dbReference type="Gene3D" id="3.20.20.70">
    <property type="entry name" value="Aldolase class I"/>
    <property type="match status" value="1"/>
</dbReference>
<comment type="catalytic activity">
    <reaction evidence="13">
        <text>adenosine(2503) in 23S rRNA + 2 reduced [2Fe-2S]-[ferredoxin] + 2 S-adenosyl-L-methionine = 2-methyladenosine(2503) in 23S rRNA + 5'-deoxyadenosine + L-methionine + 2 oxidized [2Fe-2S]-[ferredoxin] + S-adenosyl-L-homocysteine</text>
        <dbReference type="Rhea" id="RHEA:42916"/>
        <dbReference type="Rhea" id="RHEA-COMP:10000"/>
        <dbReference type="Rhea" id="RHEA-COMP:10001"/>
        <dbReference type="Rhea" id="RHEA-COMP:10152"/>
        <dbReference type="Rhea" id="RHEA-COMP:10282"/>
        <dbReference type="ChEBI" id="CHEBI:17319"/>
        <dbReference type="ChEBI" id="CHEBI:33737"/>
        <dbReference type="ChEBI" id="CHEBI:33738"/>
        <dbReference type="ChEBI" id="CHEBI:57844"/>
        <dbReference type="ChEBI" id="CHEBI:57856"/>
        <dbReference type="ChEBI" id="CHEBI:59789"/>
        <dbReference type="ChEBI" id="CHEBI:74411"/>
        <dbReference type="ChEBI" id="CHEBI:74497"/>
        <dbReference type="EC" id="2.1.1.192"/>
    </reaction>
</comment>
<dbReference type="GO" id="GO:0019843">
    <property type="term" value="F:rRNA binding"/>
    <property type="evidence" value="ECO:0007669"/>
    <property type="project" value="UniProtKB-UniRule"/>
</dbReference>
<feature type="binding site" evidence="13">
    <location>
        <position position="114"/>
    </location>
    <ligand>
        <name>[4Fe-4S] cluster</name>
        <dbReference type="ChEBI" id="CHEBI:49883"/>
        <note>4Fe-4S-S-AdoMet</note>
    </ligand>
</feature>
<dbReference type="InterPro" id="IPR007197">
    <property type="entry name" value="rSAM"/>
</dbReference>
<protein>
    <recommendedName>
        <fullName evidence="13">Probable dual-specificity RNA methyltransferase RlmN</fullName>
        <ecNumber evidence="13">2.1.1.192</ecNumber>
    </recommendedName>
    <alternativeName>
        <fullName evidence="13">23S rRNA (adenine(2503)-C(2))-methyltransferase</fullName>
    </alternativeName>
    <alternativeName>
        <fullName evidence="13">23S rRNA m2A2503 methyltransferase</fullName>
    </alternativeName>
    <alternativeName>
        <fullName evidence="13">Ribosomal RNA large subunit methyltransferase N</fullName>
    </alternativeName>
    <alternativeName>
        <fullName evidence="13">tRNA (adenine(37)-C(2))-methyltransferase</fullName>
    </alternativeName>
    <alternativeName>
        <fullName evidence="13">tRNA m2A37 methyltransferase</fullName>
    </alternativeName>
</protein>
<keyword evidence="9 13" id="KW-0479">Metal-binding</keyword>
<accession>A0A0K2JFE8</accession>
<dbReference type="AlphaFoldDB" id="A0A0K2JFE8"/>
<dbReference type="FunFam" id="3.20.20.70:FF:000014">
    <property type="entry name" value="Probable dual-specificity RNA methyltransferase RlmN"/>
    <property type="match status" value="1"/>
</dbReference>
<evidence type="ECO:0000256" key="6">
    <source>
        <dbReference type="ARBA" id="ARBA00022679"/>
    </source>
</evidence>
<dbReference type="Gene3D" id="1.10.150.530">
    <property type="match status" value="1"/>
</dbReference>
<dbReference type="NCBIfam" id="TIGR00048">
    <property type="entry name" value="rRNA_mod_RlmN"/>
    <property type="match status" value="1"/>
</dbReference>
<evidence type="ECO:0000256" key="3">
    <source>
        <dbReference type="ARBA" id="ARBA00022490"/>
    </source>
</evidence>
<dbReference type="CDD" id="cd01335">
    <property type="entry name" value="Radical_SAM"/>
    <property type="match status" value="1"/>
</dbReference>
<dbReference type="InterPro" id="IPR058240">
    <property type="entry name" value="rSAM_sf"/>
</dbReference>
<dbReference type="PATRIC" id="fig|273035.7.peg.450"/>
<keyword evidence="6 13" id="KW-0808">Transferase</keyword>
<comment type="subcellular location">
    <subcellularLocation>
        <location evidence="1 13">Cytoplasm</location>
    </subcellularLocation>
</comment>
<dbReference type="RefSeq" id="WP_053390611.1">
    <property type="nucleotide sequence ID" value="NZ_CP010899.1"/>
</dbReference>
<keyword evidence="4 13" id="KW-0698">rRNA processing</keyword>
<dbReference type="OrthoDB" id="9793973at2"/>
<dbReference type="PROSITE" id="PS51918">
    <property type="entry name" value="RADICAL_SAM"/>
    <property type="match status" value="1"/>
</dbReference>
<dbReference type="GO" id="GO:0030488">
    <property type="term" value="P:tRNA methylation"/>
    <property type="evidence" value="ECO:0007669"/>
    <property type="project" value="UniProtKB-UniRule"/>
</dbReference>
<comment type="catalytic activity">
    <reaction evidence="13">
        <text>adenosine(37) in tRNA + 2 reduced [2Fe-2S]-[ferredoxin] + 2 S-adenosyl-L-methionine = 2-methyladenosine(37) in tRNA + 5'-deoxyadenosine + L-methionine + 2 oxidized [2Fe-2S]-[ferredoxin] + S-adenosyl-L-homocysteine</text>
        <dbReference type="Rhea" id="RHEA:43332"/>
        <dbReference type="Rhea" id="RHEA-COMP:10000"/>
        <dbReference type="Rhea" id="RHEA-COMP:10001"/>
        <dbReference type="Rhea" id="RHEA-COMP:10162"/>
        <dbReference type="Rhea" id="RHEA-COMP:10485"/>
        <dbReference type="ChEBI" id="CHEBI:17319"/>
        <dbReference type="ChEBI" id="CHEBI:33737"/>
        <dbReference type="ChEBI" id="CHEBI:33738"/>
        <dbReference type="ChEBI" id="CHEBI:57844"/>
        <dbReference type="ChEBI" id="CHEBI:57856"/>
        <dbReference type="ChEBI" id="CHEBI:59789"/>
        <dbReference type="ChEBI" id="CHEBI:74411"/>
        <dbReference type="ChEBI" id="CHEBI:74497"/>
        <dbReference type="EC" id="2.1.1.192"/>
    </reaction>
</comment>
<evidence type="ECO:0000256" key="8">
    <source>
        <dbReference type="ARBA" id="ARBA00022694"/>
    </source>
</evidence>
<dbReference type="InterPro" id="IPR048641">
    <property type="entry name" value="RlmN_N"/>
</dbReference>
<evidence type="ECO:0000313" key="15">
    <source>
        <dbReference type="EMBL" id="ALA97295.1"/>
    </source>
</evidence>
<dbReference type="InterPro" id="IPR027492">
    <property type="entry name" value="RNA_MTrfase_RlmN"/>
</dbReference>
<dbReference type="EC" id="2.1.1.192" evidence="13"/>
<evidence type="ECO:0000259" key="14">
    <source>
        <dbReference type="PROSITE" id="PS51918"/>
    </source>
</evidence>
<evidence type="ECO:0000256" key="2">
    <source>
        <dbReference type="ARBA" id="ARBA00022485"/>
    </source>
</evidence>
<name>A0A0K2JFE8_SPIKU</name>
<feature type="binding site" evidence="13">
    <location>
        <begin position="160"/>
        <end position="161"/>
    </location>
    <ligand>
        <name>S-adenosyl-L-methionine</name>
        <dbReference type="ChEBI" id="CHEBI:59789"/>
    </ligand>
</feature>
<keyword evidence="8 13" id="KW-0819">tRNA processing</keyword>
<feature type="binding site" evidence="13">
    <location>
        <position position="192"/>
    </location>
    <ligand>
        <name>S-adenosyl-L-methionine</name>
        <dbReference type="ChEBI" id="CHEBI:59789"/>
    </ligand>
</feature>
<dbReference type="PIRSF" id="PIRSF006004">
    <property type="entry name" value="CHP00048"/>
    <property type="match status" value="1"/>
</dbReference>
<dbReference type="SFLD" id="SFLDG01062">
    <property type="entry name" value="methyltransferase_(Class_A)"/>
    <property type="match status" value="1"/>
</dbReference>
<organism evidence="15 16">
    <name type="scientific">Spiroplasma kunkelii CR2-3x</name>
    <dbReference type="NCBI Taxonomy" id="273035"/>
    <lineage>
        <taxon>Bacteria</taxon>
        <taxon>Bacillati</taxon>
        <taxon>Mycoplasmatota</taxon>
        <taxon>Mollicutes</taxon>
        <taxon>Entomoplasmatales</taxon>
        <taxon>Spiroplasmataceae</taxon>
        <taxon>Spiroplasma</taxon>
    </lineage>
</organism>
<evidence type="ECO:0000256" key="7">
    <source>
        <dbReference type="ARBA" id="ARBA00022691"/>
    </source>
</evidence>
<dbReference type="Pfam" id="PF21016">
    <property type="entry name" value="RlmN_N"/>
    <property type="match status" value="1"/>
</dbReference>
<keyword evidence="5 13" id="KW-0489">Methyltransferase</keyword>
<dbReference type="GO" id="GO:0070040">
    <property type="term" value="F:rRNA (adenine(2503)-C2-)-methyltransferase activity"/>
    <property type="evidence" value="ECO:0007669"/>
    <property type="project" value="UniProtKB-UniRule"/>
</dbReference>
<comment type="caution">
    <text evidence="13">Lacks conserved residue(s) required for the propagation of feature annotation.</text>
</comment>
<reference evidence="15 16" key="1">
    <citation type="journal article" date="2015" name="Genome Announc.">
        <title>Complete Genome Sequence of Spiroplasma kunkelii Strain CR2-3x, Causal Agent of Corn Stunt Disease in Zea mays L.</title>
        <authorList>
            <person name="Davis R.E."/>
            <person name="Shao J."/>
            <person name="Dally E.L."/>
            <person name="Zhao Y."/>
            <person name="Gasparich G.E."/>
            <person name="Gaynor B.J."/>
            <person name="Athey J.C."/>
            <person name="Harrison N.A."/>
            <person name="Donofrio N."/>
        </authorList>
    </citation>
    <scope>NUCLEOTIDE SEQUENCE [LARGE SCALE GENOMIC DNA]</scope>
    <source>
        <strain evidence="15 16">CR2-3x</strain>
    </source>
</reference>
<evidence type="ECO:0000256" key="1">
    <source>
        <dbReference type="ARBA" id="ARBA00004496"/>
    </source>
</evidence>
<keyword evidence="2 13" id="KW-0004">4Fe-4S</keyword>
<dbReference type="PANTHER" id="PTHR30544:SF5">
    <property type="entry name" value="RADICAL SAM CORE DOMAIN-CONTAINING PROTEIN"/>
    <property type="match status" value="1"/>
</dbReference>
<feature type="binding site" evidence="13">
    <location>
        <position position="291"/>
    </location>
    <ligand>
        <name>S-adenosyl-L-methionine</name>
        <dbReference type="ChEBI" id="CHEBI:59789"/>
    </ligand>
</feature>
<feature type="binding site" evidence="13">
    <location>
        <position position="110"/>
    </location>
    <ligand>
        <name>[4Fe-4S] cluster</name>
        <dbReference type="ChEBI" id="CHEBI:49883"/>
        <note>4Fe-4S-S-AdoMet</note>
    </ligand>
</feature>
<proteinExistence type="inferred from homology"/>
<dbReference type="GO" id="GO:0002935">
    <property type="term" value="F:tRNA (adenine(37)-C2)-methyltransferase activity"/>
    <property type="evidence" value="ECO:0007669"/>
    <property type="project" value="UniProtKB-UniRule"/>
</dbReference>
<dbReference type="PANTHER" id="PTHR30544">
    <property type="entry name" value="23S RRNA METHYLTRANSFERASE"/>
    <property type="match status" value="1"/>
</dbReference>
<dbReference type="InterPro" id="IPR006638">
    <property type="entry name" value="Elp3/MiaA/NifB-like_rSAM"/>
</dbReference>
<dbReference type="EMBL" id="CP010899">
    <property type="protein sequence ID" value="ALA97295.1"/>
    <property type="molecule type" value="Genomic_DNA"/>
</dbReference>
<dbReference type="SFLD" id="SFLDF00275">
    <property type="entry name" value="adenosine_C2_methyltransferase"/>
    <property type="match status" value="1"/>
</dbReference>
<keyword evidence="11 13" id="KW-0411">Iron-sulfur</keyword>
<keyword evidence="10 13" id="KW-0408">Iron</keyword>
<dbReference type="InterPro" id="IPR013785">
    <property type="entry name" value="Aldolase_TIM"/>
</dbReference>
<evidence type="ECO:0000256" key="5">
    <source>
        <dbReference type="ARBA" id="ARBA00022603"/>
    </source>
</evidence>
<dbReference type="STRING" id="273035.SKUN_00379"/>
<dbReference type="GO" id="GO:0000049">
    <property type="term" value="F:tRNA binding"/>
    <property type="evidence" value="ECO:0007669"/>
    <property type="project" value="UniProtKB-UniRule"/>
</dbReference>
<comment type="function">
    <text evidence="13">Specifically methylates position 2 of adenine 2503 in 23S rRNA and position 2 of adenine 37 in tRNAs.</text>
</comment>
<dbReference type="GO" id="GO:0005737">
    <property type="term" value="C:cytoplasm"/>
    <property type="evidence" value="ECO:0007669"/>
    <property type="project" value="UniProtKB-SubCell"/>
</dbReference>
<keyword evidence="7 13" id="KW-0949">S-adenosyl-L-methionine</keyword>
<evidence type="ECO:0000313" key="16">
    <source>
        <dbReference type="Proteomes" id="UP000062963"/>
    </source>
</evidence>
<feature type="active site" description="S-methylcysteine intermediate" evidence="13">
    <location>
        <position position="332"/>
    </location>
</feature>
<comment type="miscellaneous">
    <text evidence="13">Reaction proceeds by a ping-pong mechanism involving intermediate methylation of a conserved cysteine residue.</text>
</comment>
<feature type="active site" description="Proton acceptor" evidence="13">
    <location>
        <position position="90"/>
    </location>
</feature>
<dbReference type="Pfam" id="PF04055">
    <property type="entry name" value="Radical_SAM"/>
    <property type="match status" value="1"/>
</dbReference>
<dbReference type="KEGG" id="skn:SKUN_00379"/>
<dbReference type="GO" id="GO:0046872">
    <property type="term" value="F:metal ion binding"/>
    <property type="evidence" value="ECO:0007669"/>
    <property type="project" value="UniProtKB-KW"/>
</dbReference>
<sequence>MTSIFGYQKEELQLDLVAHGFKKYLAEQIFDWIYVKNIYSFDEMTNISKTNRNKLQEYYTIEPLKIVVEQKSKDGTVKFLFQLSDGYKIETVLMPQSYGNSVCVTTQVGCNMACTFCASGLLKKTRNLSTAEIVQQVMMVNRYLATTDERVSHVVVMGIGEPFDNFDNTLSFVNIINDSKGYQIGARHITISTCGLVPKIKQFAELKTQVNLAISLHAPNNTIRNKLMPINKAYQVEKLMDAVRYYIELTNRRVTFEYILIENVNDSRETALELAKLIRGLNAYVNLIPYNTVAENGYQRSTKINRFFETLQQQKINCIVRREFGHDIDAACGQLRAKNEGIIRK</sequence>
<evidence type="ECO:0000256" key="13">
    <source>
        <dbReference type="HAMAP-Rule" id="MF_01849"/>
    </source>
</evidence>
<gene>
    <name evidence="15" type="primary">yloN</name>
    <name evidence="13" type="synonym">rlmN</name>
    <name evidence="15" type="ORF">SKUN_00379</name>
</gene>
<comment type="cofactor">
    <cofactor evidence="13">
        <name>[4Fe-4S] cluster</name>
        <dbReference type="ChEBI" id="CHEBI:49883"/>
    </cofactor>
    <text evidence="13">Binds 1 [4Fe-4S] cluster. The cluster is coordinated with 3 cysteines and an exchangeable S-adenosyl-L-methionine.</text>
</comment>
<evidence type="ECO:0000256" key="12">
    <source>
        <dbReference type="ARBA" id="ARBA00023157"/>
    </source>
</evidence>
<dbReference type="InterPro" id="IPR040072">
    <property type="entry name" value="Methyltransferase_A"/>
</dbReference>
<evidence type="ECO:0000256" key="9">
    <source>
        <dbReference type="ARBA" id="ARBA00022723"/>
    </source>
</evidence>
<keyword evidence="3 13" id="KW-0963">Cytoplasm</keyword>
<comment type="similarity">
    <text evidence="13">Belongs to the radical SAM superfamily. RlmN family.</text>
</comment>
<keyword evidence="16" id="KW-1185">Reference proteome</keyword>
<dbReference type="SUPFAM" id="SSF102114">
    <property type="entry name" value="Radical SAM enzymes"/>
    <property type="match status" value="1"/>
</dbReference>
<dbReference type="HAMAP" id="MF_01849">
    <property type="entry name" value="RNA_methyltr_RlmN"/>
    <property type="match status" value="1"/>
</dbReference>
<dbReference type="GO" id="GO:0051539">
    <property type="term" value="F:4 iron, 4 sulfur cluster binding"/>
    <property type="evidence" value="ECO:0007669"/>
    <property type="project" value="UniProtKB-UniRule"/>
</dbReference>
<feature type="binding site" evidence="13">
    <location>
        <begin position="215"/>
        <end position="217"/>
    </location>
    <ligand>
        <name>S-adenosyl-L-methionine</name>
        <dbReference type="ChEBI" id="CHEBI:59789"/>
    </ligand>
</feature>
<feature type="binding site" evidence="13">
    <location>
        <position position="117"/>
    </location>
    <ligand>
        <name>[4Fe-4S] cluster</name>
        <dbReference type="ChEBI" id="CHEBI:49883"/>
        <note>4Fe-4S-S-AdoMet</note>
    </ligand>
</feature>
<dbReference type="InterPro" id="IPR004383">
    <property type="entry name" value="rRNA_lsu_MTrfase_RlmN/Cfr"/>
</dbReference>
<dbReference type="GO" id="GO:0070475">
    <property type="term" value="P:rRNA base methylation"/>
    <property type="evidence" value="ECO:0007669"/>
    <property type="project" value="UniProtKB-UniRule"/>
</dbReference>
<dbReference type="SFLD" id="SFLDS00029">
    <property type="entry name" value="Radical_SAM"/>
    <property type="match status" value="1"/>
</dbReference>
<dbReference type="Proteomes" id="UP000062963">
    <property type="component" value="Chromosome"/>
</dbReference>
<evidence type="ECO:0000256" key="4">
    <source>
        <dbReference type="ARBA" id="ARBA00022552"/>
    </source>
</evidence>
<evidence type="ECO:0000256" key="11">
    <source>
        <dbReference type="ARBA" id="ARBA00023014"/>
    </source>
</evidence>
<keyword evidence="12 13" id="KW-1015">Disulfide bond</keyword>
<evidence type="ECO:0000256" key="10">
    <source>
        <dbReference type="ARBA" id="ARBA00023004"/>
    </source>
</evidence>